<feature type="compositionally biased region" description="Low complexity" evidence="1">
    <location>
        <begin position="22"/>
        <end position="36"/>
    </location>
</feature>
<dbReference type="EMBL" id="QHHQ01000001">
    <property type="protein sequence ID" value="RAI04294.1"/>
    <property type="molecule type" value="Genomic_DNA"/>
</dbReference>
<evidence type="ECO:0000313" key="3">
    <source>
        <dbReference type="Proteomes" id="UP000249590"/>
    </source>
</evidence>
<evidence type="ECO:0000313" key="2">
    <source>
        <dbReference type="EMBL" id="RAI04294.1"/>
    </source>
</evidence>
<organism evidence="2 3">
    <name type="scientific">Acuticoccus sediminis</name>
    <dbReference type="NCBI Taxonomy" id="2184697"/>
    <lineage>
        <taxon>Bacteria</taxon>
        <taxon>Pseudomonadati</taxon>
        <taxon>Pseudomonadota</taxon>
        <taxon>Alphaproteobacteria</taxon>
        <taxon>Hyphomicrobiales</taxon>
        <taxon>Amorphaceae</taxon>
        <taxon>Acuticoccus</taxon>
    </lineage>
</organism>
<dbReference type="Pfam" id="PF13469">
    <property type="entry name" value="Sulfotransfer_3"/>
    <property type="match status" value="1"/>
</dbReference>
<dbReference type="Proteomes" id="UP000249590">
    <property type="component" value="Unassembled WGS sequence"/>
</dbReference>
<reference evidence="2 3" key="1">
    <citation type="submission" date="2018-05" db="EMBL/GenBank/DDBJ databases">
        <title>Acuticoccus sediminis sp. nov., isolated from deep-sea sediment of Indian Ocean.</title>
        <authorList>
            <person name="Liu X."/>
            <person name="Lai Q."/>
            <person name="Du Y."/>
            <person name="Sun F."/>
            <person name="Zhang X."/>
            <person name="Wang S."/>
            <person name="Shao Z."/>
        </authorList>
    </citation>
    <scope>NUCLEOTIDE SEQUENCE [LARGE SCALE GENOMIC DNA]</scope>
    <source>
        <strain evidence="2 3">PTG4-2</strain>
    </source>
</reference>
<dbReference type="InterPro" id="IPR027417">
    <property type="entry name" value="P-loop_NTPase"/>
</dbReference>
<feature type="compositionally biased region" description="Basic and acidic residues" evidence="1">
    <location>
        <begin position="52"/>
        <end position="78"/>
    </location>
</feature>
<name>A0A8B2P2X1_9HYPH</name>
<feature type="region of interest" description="Disordered" evidence="1">
    <location>
        <begin position="18"/>
        <end position="90"/>
    </location>
</feature>
<comment type="caution">
    <text evidence="2">The sequence shown here is derived from an EMBL/GenBank/DDBJ whole genome shotgun (WGS) entry which is preliminary data.</text>
</comment>
<proteinExistence type="predicted"/>
<dbReference type="Gene3D" id="3.40.50.300">
    <property type="entry name" value="P-loop containing nucleotide triphosphate hydrolases"/>
    <property type="match status" value="1"/>
</dbReference>
<accession>A0A8B2P2X1</accession>
<gene>
    <name evidence="2" type="ORF">DLJ53_07575</name>
</gene>
<dbReference type="SUPFAM" id="SSF52540">
    <property type="entry name" value="P-loop containing nucleoside triphosphate hydrolases"/>
    <property type="match status" value="1"/>
</dbReference>
<dbReference type="AlphaFoldDB" id="A0A8B2P2X1"/>
<keyword evidence="3" id="KW-1185">Reference proteome</keyword>
<sequence length="377" mass="42348">MLGPIDRRLAERLRRWHHGHEGQCQGLRRQRQGGAVPDRRRRTPVARQRQAARADRPAPARHDDAGHQRDQHHPELLPRLRPMTSDPRTRPIFILGRPSSRTALASAMIGGNPDTFAVPDINLFAEDRLELVWSEMARLGQAHADGLVRTVACLYAGDQSIASVQMARRWVLRRYFWPIYKVFEELADKVAPRRLVDRSRVYSVRKGAIERILESYPDAQFVHLVSHPAHAGTNPFARRPKPKDDAAKLAADDWLETNRRLCNSLANVDEANRVLVRLEDLLGTPEGELARISRAFGLRSDPAAIEAMMHPERSPFATVGPAGAPFGDDRAFLKDPVLRTADAPRPDVPVDASLPDEISELAAQFGYRTEAALYGHY</sequence>
<protein>
    <recommendedName>
        <fullName evidence="4">Sulfotransferase family protein</fullName>
    </recommendedName>
</protein>
<evidence type="ECO:0008006" key="4">
    <source>
        <dbReference type="Google" id="ProtNLM"/>
    </source>
</evidence>
<evidence type="ECO:0000256" key="1">
    <source>
        <dbReference type="SAM" id="MobiDB-lite"/>
    </source>
</evidence>